<dbReference type="InterPro" id="IPR037523">
    <property type="entry name" value="VOC_core"/>
</dbReference>
<dbReference type="AlphaFoldDB" id="B1ZXU7"/>
<dbReference type="HOGENOM" id="CLU_046006_10_7_0"/>
<sequence length="123" mass="13230">MPSPSSPLFKDVAFVVYPVANVKTSRSFYEDTLGLKVTANWDDQWVEYDIGAGTLAITSADEKHRAGSHGATLALEVVDFDATIAHLKANAVSIADGPFESPACRGCIIRDPDGNELIVHARK</sequence>
<dbReference type="GO" id="GO:0051213">
    <property type="term" value="F:dioxygenase activity"/>
    <property type="evidence" value="ECO:0007669"/>
    <property type="project" value="UniProtKB-KW"/>
</dbReference>
<name>B1ZXU7_OPITP</name>
<dbReference type="Proteomes" id="UP000007013">
    <property type="component" value="Chromosome"/>
</dbReference>
<evidence type="ECO:0000259" key="1">
    <source>
        <dbReference type="PROSITE" id="PS51819"/>
    </source>
</evidence>
<evidence type="ECO:0000313" key="2">
    <source>
        <dbReference type="EMBL" id="ACB75149.1"/>
    </source>
</evidence>
<dbReference type="SUPFAM" id="SSF54593">
    <property type="entry name" value="Glyoxalase/Bleomycin resistance protein/Dihydroxybiphenyl dioxygenase"/>
    <property type="match status" value="1"/>
</dbReference>
<keyword evidence="2" id="KW-0223">Dioxygenase</keyword>
<keyword evidence="3" id="KW-1185">Reference proteome</keyword>
<feature type="domain" description="VOC" evidence="1">
    <location>
        <begin position="11"/>
        <end position="122"/>
    </location>
</feature>
<protein>
    <submittedName>
        <fullName evidence="2">Glyoxalase/bleomycin resistance protein/dioxygenase</fullName>
    </submittedName>
</protein>
<dbReference type="STRING" id="452637.Oter_1866"/>
<organism evidence="2 3">
    <name type="scientific">Opitutus terrae (strain DSM 11246 / JCM 15787 / PB90-1)</name>
    <dbReference type="NCBI Taxonomy" id="452637"/>
    <lineage>
        <taxon>Bacteria</taxon>
        <taxon>Pseudomonadati</taxon>
        <taxon>Verrucomicrobiota</taxon>
        <taxon>Opitutia</taxon>
        <taxon>Opitutales</taxon>
        <taxon>Opitutaceae</taxon>
        <taxon>Opitutus</taxon>
    </lineage>
</organism>
<proteinExistence type="predicted"/>
<dbReference type="InterPro" id="IPR029068">
    <property type="entry name" value="Glyas_Bleomycin-R_OHBP_Dase"/>
</dbReference>
<evidence type="ECO:0000313" key="3">
    <source>
        <dbReference type="Proteomes" id="UP000007013"/>
    </source>
</evidence>
<dbReference type="KEGG" id="ote:Oter_1866"/>
<gene>
    <name evidence="2" type="ordered locus">Oter_1866</name>
</gene>
<dbReference type="InterPro" id="IPR004360">
    <property type="entry name" value="Glyas_Fos-R_dOase_dom"/>
</dbReference>
<dbReference type="EMBL" id="CP001032">
    <property type="protein sequence ID" value="ACB75149.1"/>
    <property type="molecule type" value="Genomic_DNA"/>
</dbReference>
<dbReference type="PROSITE" id="PS51819">
    <property type="entry name" value="VOC"/>
    <property type="match status" value="1"/>
</dbReference>
<keyword evidence="2" id="KW-0560">Oxidoreductase</keyword>
<dbReference type="Gene3D" id="3.10.180.10">
    <property type="entry name" value="2,3-Dihydroxybiphenyl 1,2-Dioxygenase, domain 1"/>
    <property type="match status" value="1"/>
</dbReference>
<reference evidence="2 3" key="1">
    <citation type="journal article" date="2011" name="J. Bacteriol.">
        <title>Genome sequence of the verrucomicrobium Opitutus terrae PB90-1, an abundant inhabitant of rice paddy soil ecosystems.</title>
        <authorList>
            <person name="van Passel M.W."/>
            <person name="Kant R."/>
            <person name="Palva A."/>
            <person name="Copeland A."/>
            <person name="Lucas S."/>
            <person name="Lapidus A."/>
            <person name="Glavina del Rio T."/>
            <person name="Pitluck S."/>
            <person name="Goltsman E."/>
            <person name="Clum A."/>
            <person name="Sun H."/>
            <person name="Schmutz J."/>
            <person name="Larimer F.W."/>
            <person name="Land M.L."/>
            <person name="Hauser L."/>
            <person name="Kyrpides N."/>
            <person name="Mikhailova N."/>
            <person name="Richardson P.P."/>
            <person name="Janssen P.H."/>
            <person name="de Vos W.M."/>
            <person name="Smidt H."/>
        </authorList>
    </citation>
    <scope>NUCLEOTIDE SEQUENCE [LARGE SCALE GENOMIC DNA]</scope>
    <source>
        <strain evidence="3">DSM 11246 / JCM 15787 / PB90-1</strain>
    </source>
</reference>
<dbReference type="Pfam" id="PF00903">
    <property type="entry name" value="Glyoxalase"/>
    <property type="match status" value="1"/>
</dbReference>
<dbReference type="OrthoDB" id="9804907at2"/>
<accession>B1ZXU7</accession>
<dbReference type="eggNOG" id="COG0346">
    <property type="taxonomic scope" value="Bacteria"/>
</dbReference>
<dbReference type="RefSeq" id="WP_012374686.1">
    <property type="nucleotide sequence ID" value="NC_010571.1"/>
</dbReference>